<keyword evidence="2" id="KW-0732">Signal</keyword>
<feature type="transmembrane region" description="Helical" evidence="1">
    <location>
        <begin position="43"/>
        <end position="59"/>
    </location>
</feature>
<dbReference type="AlphaFoldDB" id="A0A9P1DW76"/>
<name>A0A9P1DW76_9DINO</name>
<dbReference type="EMBL" id="CAMXCT020006610">
    <property type="protein sequence ID" value="CAL1170284.1"/>
    <property type="molecule type" value="Genomic_DNA"/>
</dbReference>
<evidence type="ECO:0000256" key="1">
    <source>
        <dbReference type="SAM" id="Phobius"/>
    </source>
</evidence>
<protein>
    <submittedName>
        <fullName evidence="4">LINE-1 retrotransposable element ORF2 protein</fullName>
    </submittedName>
</protein>
<keyword evidence="1" id="KW-1133">Transmembrane helix</keyword>
<proteinExistence type="predicted"/>
<organism evidence="3">
    <name type="scientific">Cladocopium goreaui</name>
    <dbReference type="NCBI Taxonomy" id="2562237"/>
    <lineage>
        <taxon>Eukaryota</taxon>
        <taxon>Sar</taxon>
        <taxon>Alveolata</taxon>
        <taxon>Dinophyceae</taxon>
        <taxon>Suessiales</taxon>
        <taxon>Symbiodiniaceae</taxon>
        <taxon>Cladocopium</taxon>
    </lineage>
</organism>
<feature type="transmembrane region" description="Helical" evidence="1">
    <location>
        <begin position="523"/>
        <end position="539"/>
    </location>
</feature>
<dbReference type="Proteomes" id="UP001152797">
    <property type="component" value="Unassembled WGS sequence"/>
</dbReference>
<sequence>MAFSFGAHLLSWFILPLAALDFSRFYWREDASYRSCYFCRQFGLLLLTLSSSGISLFLVKGRWLRLSEDSEMVWDDGVANAAALGLQVSVLLAQYSFWSLLIWLLSFTGVLQMARSLVLSSSPSSSAEIFGHKLRLVLQILAILGVSFAVEGAMDFSDLLAVQMENLSARARVSLAWSGTDDGWTPSRWNVFWIPHDVRFQQGIEEIDTGIKSNCEIHSDDGNALQIMAQSLNVRSSCLSWCRKTDLFLPTWPRSNSYCNEVISWKIFESTATESCTDQLYTAPVVYVLFVWLVAFQQHCCCRAPRSSSPSEDVLLSARTMEPGSRERRAEPTTWPDVQCFRADGPYQGELRFVDYLCKSMSASDLEAARKGMLLSMLGTASELIFSLAASWCLLADGLPFYGSLILVSIFVPCLNFYFKLTMGFFGTLERGFTNAEVWRCQWAQGLFQGVSTLFVSISVLGSRSSPLSACTMVNLVMCSFLSALVSVPNTSLAASLLSDPLLDQNDFYDIHAAVRQQGIRKYRRSLVVFLCCFLVHGIESSRHHQDLLLWLQFLIFALAVALELSLVLNELVAVLIGWRGFHLGRRNVLSFSTLMAVPSFLTTEVATFAERFCFLLLIAVMCWDGDQDPMIIGISSCSLLLLHLLDHCYAPVSWPEPIEKEGVYTIRADGLPVSHYAFEEDVLQEDVGVLKAGSRHTVVEVKDVVDDCVTYVRGRLTTPAGWITLRRRNTVSIRWAHLWAARDWHSLMTRLGAAKLYYFGDHVYAIRDLDLLVKELRDIKAAARDAA</sequence>
<feature type="chain" id="PRO_5043271852" evidence="2">
    <location>
        <begin position="20"/>
        <end position="788"/>
    </location>
</feature>
<feature type="transmembrane region" description="Helical" evidence="1">
    <location>
        <begin position="551"/>
        <end position="577"/>
    </location>
</feature>
<reference evidence="3" key="1">
    <citation type="submission" date="2022-10" db="EMBL/GenBank/DDBJ databases">
        <authorList>
            <person name="Chen Y."/>
            <person name="Dougan E. K."/>
            <person name="Chan C."/>
            <person name="Rhodes N."/>
            <person name="Thang M."/>
        </authorList>
    </citation>
    <scope>NUCLEOTIDE SEQUENCE</scope>
</reference>
<gene>
    <name evidence="3" type="ORF">C1SCF055_LOCUS41598</name>
</gene>
<feature type="transmembrane region" description="Helical" evidence="1">
    <location>
        <begin position="589"/>
        <end position="610"/>
    </location>
</feature>
<comment type="caution">
    <text evidence="3">The sequence shown here is derived from an EMBL/GenBank/DDBJ whole genome shotgun (WGS) entry which is preliminary data.</text>
</comment>
<feature type="signal peptide" evidence="2">
    <location>
        <begin position="1"/>
        <end position="19"/>
    </location>
</feature>
<evidence type="ECO:0000313" key="4">
    <source>
        <dbReference type="EMBL" id="CAL4804221.1"/>
    </source>
</evidence>
<feature type="transmembrane region" description="Helical" evidence="1">
    <location>
        <begin position="374"/>
        <end position="395"/>
    </location>
</feature>
<dbReference type="EMBL" id="CAMXCT010006610">
    <property type="protein sequence ID" value="CAI4016909.1"/>
    <property type="molecule type" value="Genomic_DNA"/>
</dbReference>
<keyword evidence="5" id="KW-1185">Reference proteome</keyword>
<feature type="transmembrane region" description="Helical" evidence="1">
    <location>
        <begin position="401"/>
        <end position="419"/>
    </location>
</feature>
<evidence type="ECO:0000256" key="2">
    <source>
        <dbReference type="SAM" id="SignalP"/>
    </source>
</evidence>
<evidence type="ECO:0000313" key="3">
    <source>
        <dbReference type="EMBL" id="CAI4016909.1"/>
    </source>
</evidence>
<accession>A0A9P1DW76</accession>
<keyword evidence="1" id="KW-0472">Membrane</keyword>
<keyword evidence="1" id="KW-0812">Transmembrane</keyword>
<reference evidence="4 5" key="2">
    <citation type="submission" date="2024-05" db="EMBL/GenBank/DDBJ databases">
        <authorList>
            <person name="Chen Y."/>
            <person name="Shah S."/>
            <person name="Dougan E. K."/>
            <person name="Thang M."/>
            <person name="Chan C."/>
        </authorList>
    </citation>
    <scope>NUCLEOTIDE SEQUENCE [LARGE SCALE GENOMIC DNA]</scope>
</reference>
<dbReference type="EMBL" id="CAMXCT030006610">
    <property type="protein sequence ID" value="CAL4804221.1"/>
    <property type="molecule type" value="Genomic_DNA"/>
</dbReference>
<evidence type="ECO:0000313" key="5">
    <source>
        <dbReference type="Proteomes" id="UP001152797"/>
    </source>
</evidence>